<evidence type="ECO:0000256" key="4">
    <source>
        <dbReference type="ARBA" id="ARBA00009567"/>
    </source>
</evidence>
<evidence type="ECO:0000313" key="11">
    <source>
        <dbReference type="Proteomes" id="UP000694580"/>
    </source>
</evidence>
<evidence type="ECO:0000256" key="5">
    <source>
        <dbReference type="ARBA" id="ARBA00020264"/>
    </source>
</evidence>
<keyword evidence="8" id="KW-0539">Nucleus</keyword>
<dbReference type="GO" id="GO:0033588">
    <property type="term" value="C:elongator holoenzyme complex"/>
    <property type="evidence" value="ECO:0007669"/>
    <property type="project" value="InterPro"/>
</dbReference>
<dbReference type="GO" id="GO:0002098">
    <property type="term" value="P:tRNA wobble uridine modification"/>
    <property type="evidence" value="ECO:0007669"/>
    <property type="project" value="InterPro"/>
</dbReference>
<dbReference type="Pfam" id="PF10483">
    <property type="entry name" value="Elong_Iki1"/>
    <property type="match status" value="2"/>
</dbReference>
<dbReference type="CDD" id="cd19496">
    <property type="entry name" value="Elp5"/>
    <property type="match status" value="1"/>
</dbReference>
<feature type="compositionally biased region" description="Acidic residues" evidence="9">
    <location>
        <begin position="283"/>
        <end position="298"/>
    </location>
</feature>
<dbReference type="InterPro" id="IPR019519">
    <property type="entry name" value="Elp5"/>
</dbReference>
<sequence>PSIVASHERVAFSVPSYFTTNSVHYSGRCLLKSYIRAALKRDEVVHVLGFEVSEEETRGDLDGSCAERLLFHDGYKDPLGWRKSASFTAHQFNSQDLTRILRQTQQPKAPVLVIDSLSWLLRHHDPVAICRSLQELRRGGAVRTIVGLLHSDLHNTSTVDCVSHLATAVVTLAPTSQGPLAVAKTTKRTKSGKVTQDEELFSIQGDLTVTIHRTVSQAGKKQTEQESSEADPTANLTFNLRLSDTEREAKEKVSLPFVFSQEKKSALLHKGQRSGRILYVPDANDDFDQEDPDDDLDV</sequence>
<evidence type="ECO:0000256" key="9">
    <source>
        <dbReference type="SAM" id="MobiDB-lite"/>
    </source>
</evidence>
<comment type="subcellular location">
    <subcellularLocation>
        <location evidence="2">Cytoplasm</location>
    </subcellularLocation>
    <subcellularLocation>
        <location evidence="1">Nucleus</location>
    </subcellularLocation>
</comment>
<dbReference type="PANTHER" id="PTHR15641:SF1">
    <property type="entry name" value="ELONGATOR COMPLEX PROTEIN 5"/>
    <property type="match status" value="1"/>
</dbReference>
<dbReference type="GO" id="GO:0005829">
    <property type="term" value="C:cytosol"/>
    <property type="evidence" value="ECO:0007669"/>
    <property type="project" value="TreeGrafter"/>
</dbReference>
<evidence type="ECO:0000256" key="6">
    <source>
        <dbReference type="ARBA" id="ARBA00022490"/>
    </source>
</evidence>
<dbReference type="Ensembl" id="ENSDCDT00010000354.1">
    <property type="protein sequence ID" value="ENSDCDP00010000345.1"/>
    <property type="gene ID" value="ENSDCDG00010000171.1"/>
</dbReference>
<evidence type="ECO:0000256" key="7">
    <source>
        <dbReference type="ARBA" id="ARBA00022694"/>
    </source>
</evidence>
<dbReference type="InterPro" id="IPR027417">
    <property type="entry name" value="P-loop_NTPase"/>
</dbReference>
<reference evidence="10 11" key="1">
    <citation type="submission" date="2020-06" db="EMBL/GenBank/DDBJ databases">
        <authorList>
            <consortium name="Wellcome Sanger Institute Data Sharing"/>
        </authorList>
    </citation>
    <scope>NUCLEOTIDE SEQUENCE [LARGE SCALE GENOMIC DNA]</scope>
</reference>
<evidence type="ECO:0000256" key="2">
    <source>
        <dbReference type="ARBA" id="ARBA00004496"/>
    </source>
</evidence>
<organism evidence="10 11">
    <name type="scientific">Denticeps clupeoides</name>
    <name type="common">denticle herring</name>
    <dbReference type="NCBI Taxonomy" id="299321"/>
    <lineage>
        <taxon>Eukaryota</taxon>
        <taxon>Metazoa</taxon>
        <taxon>Chordata</taxon>
        <taxon>Craniata</taxon>
        <taxon>Vertebrata</taxon>
        <taxon>Euteleostomi</taxon>
        <taxon>Actinopterygii</taxon>
        <taxon>Neopterygii</taxon>
        <taxon>Teleostei</taxon>
        <taxon>Clupei</taxon>
        <taxon>Clupeiformes</taxon>
        <taxon>Denticipitoidei</taxon>
        <taxon>Denticipitidae</taxon>
        <taxon>Denticeps</taxon>
    </lineage>
</organism>
<proteinExistence type="inferred from homology"/>
<dbReference type="PANTHER" id="PTHR15641">
    <property type="entry name" value="ELONGATOR COMPLEX PROTEIN 5"/>
    <property type="match status" value="1"/>
</dbReference>
<evidence type="ECO:0000256" key="8">
    <source>
        <dbReference type="ARBA" id="ARBA00023242"/>
    </source>
</evidence>
<keyword evidence="6" id="KW-0963">Cytoplasm</keyword>
<evidence type="ECO:0000313" key="10">
    <source>
        <dbReference type="Ensembl" id="ENSDCDP00010000345.1"/>
    </source>
</evidence>
<feature type="region of interest" description="Disordered" evidence="9">
    <location>
        <begin position="215"/>
        <end position="235"/>
    </location>
</feature>
<feature type="region of interest" description="Disordered" evidence="9">
    <location>
        <begin position="266"/>
        <end position="298"/>
    </location>
</feature>
<dbReference type="Gene3D" id="3.40.50.300">
    <property type="entry name" value="P-loop containing nucleotide triphosphate hydrolases"/>
    <property type="match status" value="1"/>
</dbReference>
<evidence type="ECO:0000256" key="3">
    <source>
        <dbReference type="ARBA" id="ARBA00005043"/>
    </source>
</evidence>
<name>A0AAY3ZXN7_9TELE</name>
<comment type="similarity">
    <text evidence="4">Belongs to the ELP5 family.</text>
</comment>
<dbReference type="GO" id="GO:0000049">
    <property type="term" value="F:tRNA binding"/>
    <property type="evidence" value="ECO:0007669"/>
    <property type="project" value="TreeGrafter"/>
</dbReference>
<dbReference type="GeneTree" id="ENSGT00390000009210"/>
<comment type="pathway">
    <text evidence="3">tRNA modification; 5-methoxycarbonylmethyl-2-thiouridine-tRNA biosynthesis.</text>
</comment>
<dbReference type="Proteomes" id="UP000694580">
    <property type="component" value="Chromosome 1"/>
</dbReference>
<reference evidence="10" key="2">
    <citation type="submission" date="2025-08" db="UniProtKB">
        <authorList>
            <consortium name="Ensembl"/>
        </authorList>
    </citation>
    <scope>IDENTIFICATION</scope>
</reference>
<evidence type="ECO:0000256" key="1">
    <source>
        <dbReference type="ARBA" id="ARBA00004123"/>
    </source>
</evidence>
<gene>
    <name evidence="10" type="primary">ELP5</name>
</gene>
<dbReference type="AlphaFoldDB" id="A0AAY3ZXN7"/>
<protein>
    <recommendedName>
        <fullName evidence="5">Elongator complex protein 5</fullName>
    </recommendedName>
</protein>
<accession>A0AAY3ZXN7</accession>
<reference evidence="10" key="3">
    <citation type="submission" date="2025-09" db="UniProtKB">
        <authorList>
            <consortium name="Ensembl"/>
        </authorList>
    </citation>
    <scope>IDENTIFICATION</scope>
</reference>
<dbReference type="GO" id="GO:0005634">
    <property type="term" value="C:nucleus"/>
    <property type="evidence" value="ECO:0007669"/>
    <property type="project" value="UniProtKB-SubCell"/>
</dbReference>
<keyword evidence="11" id="KW-1185">Reference proteome</keyword>
<keyword evidence="7" id="KW-0819">tRNA processing</keyword>